<keyword evidence="2" id="KW-1185">Reference proteome</keyword>
<proteinExistence type="predicted"/>
<sequence>MEIAECCCMCGDPGLSHELVPCGSCHTRFQHRYCSNQYPDASSYETCNWCLSNGGSPNGKQGKTSSQELLLSSCESPQKRKLGKRLVGQMKKRRTLLLRQTSVRDGDGDSSGEPGMRKGETRRAGITRYGLRNRAVRRYKLLEEVAA</sequence>
<reference evidence="2" key="1">
    <citation type="journal article" date="2023" name="Front. Plant Sci.">
        <title>Chromosomal-level genome assembly of Melastoma candidum provides insights into trichome evolution.</title>
        <authorList>
            <person name="Zhong Y."/>
            <person name="Wu W."/>
            <person name="Sun C."/>
            <person name="Zou P."/>
            <person name="Liu Y."/>
            <person name="Dai S."/>
            <person name="Zhou R."/>
        </authorList>
    </citation>
    <scope>NUCLEOTIDE SEQUENCE [LARGE SCALE GENOMIC DNA]</scope>
</reference>
<evidence type="ECO:0000313" key="2">
    <source>
        <dbReference type="Proteomes" id="UP001057402"/>
    </source>
</evidence>
<evidence type="ECO:0000313" key="1">
    <source>
        <dbReference type="EMBL" id="KAI4366550.1"/>
    </source>
</evidence>
<dbReference type="Proteomes" id="UP001057402">
    <property type="component" value="Chromosome 6"/>
</dbReference>
<accession>A0ACB9QJ67</accession>
<name>A0ACB9QJ67_9MYRT</name>
<organism evidence="1 2">
    <name type="scientific">Melastoma candidum</name>
    <dbReference type="NCBI Taxonomy" id="119954"/>
    <lineage>
        <taxon>Eukaryota</taxon>
        <taxon>Viridiplantae</taxon>
        <taxon>Streptophyta</taxon>
        <taxon>Embryophyta</taxon>
        <taxon>Tracheophyta</taxon>
        <taxon>Spermatophyta</taxon>
        <taxon>Magnoliopsida</taxon>
        <taxon>eudicotyledons</taxon>
        <taxon>Gunneridae</taxon>
        <taxon>Pentapetalae</taxon>
        <taxon>rosids</taxon>
        <taxon>malvids</taxon>
        <taxon>Myrtales</taxon>
        <taxon>Melastomataceae</taxon>
        <taxon>Melastomatoideae</taxon>
        <taxon>Melastomateae</taxon>
        <taxon>Melastoma</taxon>
    </lineage>
</organism>
<gene>
    <name evidence="1" type="ORF">MLD38_022413</name>
</gene>
<protein>
    <submittedName>
        <fullName evidence="1">Uncharacterized protein</fullName>
    </submittedName>
</protein>
<dbReference type="EMBL" id="CM042885">
    <property type="protein sequence ID" value="KAI4366550.1"/>
    <property type="molecule type" value="Genomic_DNA"/>
</dbReference>
<comment type="caution">
    <text evidence="1">The sequence shown here is derived from an EMBL/GenBank/DDBJ whole genome shotgun (WGS) entry which is preliminary data.</text>
</comment>